<feature type="region of interest" description="Disordered" evidence="1">
    <location>
        <begin position="99"/>
        <end position="120"/>
    </location>
</feature>
<proteinExistence type="predicted"/>
<evidence type="ECO:0008006" key="4">
    <source>
        <dbReference type="Google" id="ProtNLM"/>
    </source>
</evidence>
<reference evidence="2 3" key="1">
    <citation type="journal article" date="2015" name="Stand. Genomic Sci.">
        <title>Genomic Encyclopedia of Bacterial and Archaeal Type Strains, Phase III: the genomes of soil and plant-associated and newly described type strains.</title>
        <authorList>
            <person name="Whitman W.B."/>
            <person name="Woyke T."/>
            <person name="Klenk H.P."/>
            <person name="Zhou Y."/>
            <person name="Lilburn T.G."/>
            <person name="Beck B.J."/>
            <person name="De Vos P."/>
            <person name="Vandamme P."/>
            <person name="Eisen J.A."/>
            <person name="Garrity G."/>
            <person name="Hugenholtz P."/>
            <person name="Kyrpides N.C."/>
        </authorList>
    </citation>
    <scope>NUCLEOTIDE SEQUENCE [LARGE SCALE GENOMIC DNA]</scope>
    <source>
        <strain evidence="2 3">CGMCC 1.10822</strain>
    </source>
</reference>
<protein>
    <recommendedName>
        <fullName evidence="4">Ubiquitin carboxyl-hydrolase</fullName>
    </recommendedName>
</protein>
<keyword evidence="3" id="KW-1185">Reference proteome</keyword>
<dbReference type="OrthoDB" id="7573036at2"/>
<dbReference type="InterPro" id="IPR048683">
    <property type="entry name" value="Sf6_terminase"/>
</dbReference>
<dbReference type="Gene3D" id="1.10.10.60">
    <property type="entry name" value="Homeodomain-like"/>
    <property type="match status" value="1"/>
</dbReference>
<evidence type="ECO:0000256" key="1">
    <source>
        <dbReference type="SAM" id="MobiDB-lite"/>
    </source>
</evidence>
<dbReference type="Proteomes" id="UP000318431">
    <property type="component" value="Unassembled WGS sequence"/>
</dbReference>
<name>A0A562RKT8_9BURK</name>
<organism evidence="2 3">
    <name type="scientific">Pseudoduganella lurida</name>
    <dbReference type="NCBI Taxonomy" id="1036180"/>
    <lineage>
        <taxon>Bacteria</taxon>
        <taxon>Pseudomonadati</taxon>
        <taxon>Pseudomonadota</taxon>
        <taxon>Betaproteobacteria</taxon>
        <taxon>Burkholderiales</taxon>
        <taxon>Oxalobacteraceae</taxon>
        <taxon>Telluria group</taxon>
        <taxon>Pseudoduganella</taxon>
    </lineage>
</organism>
<dbReference type="RefSeq" id="WP_145646748.1">
    <property type="nucleotide sequence ID" value="NZ_VLLB01000001.1"/>
</dbReference>
<evidence type="ECO:0000313" key="3">
    <source>
        <dbReference type="Proteomes" id="UP000318431"/>
    </source>
</evidence>
<comment type="caution">
    <text evidence="2">The sequence shown here is derived from an EMBL/GenBank/DDBJ whole genome shotgun (WGS) entry which is preliminary data.</text>
</comment>
<dbReference type="EMBL" id="VLLB01000001">
    <property type="protein sequence ID" value="TWI69046.1"/>
    <property type="molecule type" value="Genomic_DNA"/>
</dbReference>
<gene>
    <name evidence="2" type="ORF">IP91_00111</name>
</gene>
<dbReference type="AlphaFoldDB" id="A0A562RKT8"/>
<sequence length="144" mass="15476">MTRSAYKPSIAAKFCAAVAEGDKSIRTICKMPGMPSKATVFRWLAEHEDFQKLYELAKDEQAETFVDEVVEIADNAKGTKIGVAKAKLQIYARIEAAQKMKPRKYGRQQGGGAGEGDKPEDLAGQIRALVAAAGAVTGTPDENS</sequence>
<dbReference type="Pfam" id="PF20901">
    <property type="entry name" value="Sf6_terminase"/>
    <property type="match status" value="1"/>
</dbReference>
<evidence type="ECO:0000313" key="2">
    <source>
        <dbReference type="EMBL" id="TWI69046.1"/>
    </source>
</evidence>
<accession>A0A562RKT8</accession>